<dbReference type="AlphaFoldDB" id="A0A3D9G0K2"/>
<dbReference type="Pfam" id="PF05016">
    <property type="entry name" value="ParE_toxin"/>
    <property type="match status" value="1"/>
</dbReference>
<proteinExistence type="predicted"/>
<keyword evidence="1" id="KW-1277">Toxin-antitoxin system</keyword>
<organism evidence="2 3">
    <name type="scientific">Flavobacterium cutihirudinis</name>
    <dbReference type="NCBI Taxonomy" id="1265740"/>
    <lineage>
        <taxon>Bacteria</taxon>
        <taxon>Pseudomonadati</taxon>
        <taxon>Bacteroidota</taxon>
        <taxon>Flavobacteriia</taxon>
        <taxon>Flavobacteriales</taxon>
        <taxon>Flavobacteriaceae</taxon>
        <taxon>Flavobacterium</taxon>
    </lineage>
</organism>
<name>A0A3D9G0K2_9FLAO</name>
<reference evidence="2 3" key="1">
    <citation type="submission" date="2018-07" db="EMBL/GenBank/DDBJ databases">
        <title>Genomic Encyclopedia of Archaeal and Bacterial Type Strains, Phase II (KMG-II): from individual species to whole genera.</title>
        <authorList>
            <person name="Goeker M."/>
        </authorList>
    </citation>
    <scope>NUCLEOTIDE SEQUENCE [LARGE SCALE GENOMIC DNA]</scope>
    <source>
        <strain evidence="2 3">DSM 25795</strain>
    </source>
</reference>
<accession>A0A3D9G0K2</accession>
<comment type="caution">
    <text evidence="2">The sequence shown here is derived from an EMBL/GenBank/DDBJ whole genome shotgun (WGS) entry which is preliminary data.</text>
</comment>
<evidence type="ECO:0000256" key="1">
    <source>
        <dbReference type="ARBA" id="ARBA00022649"/>
    </source>
</evidence>
<dbReference type="EMBL" id="QRDQ01000007">
    <property type="protein sequence ID" value="RED26760.1"/>
    <property type="molecule type" value="Genomic_DNA"/>
</dbReference>
<gene>
    <name evidence="2" type="ORF">BD847_0685</name>
</gene>
<evidence type="ECO:0000313" key="3">
    <source>
        <dbReference type="Proteomes" id="UP000257004"/>
    </source>
</evidence>
<sequence>MDKSLKVVWTNTAKNELKTIFSYYKEKSLQGANNLKNEILKVTKEIHFSEQYQSDEIEPEYRRIIVRDYKILYLVKDEILYISKIFSTKRDFTKQL</sequence>
<dbReference type="InterPro" id="IPR007712">
    <property type="entry name" value="RelE/ParE_toxin"/>
</dbReference>
<dbReference type="RefSeq" id="WP_115886825.1">
    <property type="nucleotide sequence ID" value="NZ_QRDQ01000007.1"/>
</dbReference>
<keyword evidence="3" id="KW-1185">Reference proteome</keyword>
<dbReference type="Gene3D" id="3.30.2310.20">
    <property type="entry name" value="RelE-like"/>
    <property type="match status" value="1"/>
</dbReference>
<evidence type="ECO:0000313" key="2">
    <source>
        <dbReference type="EMBL" id="RED26760.1"/>
    </source>
</evidence>
<protein>
    <submittedName>
        <fullName evidence="2">Plasmid stabilization system protein ParE</fullName>
    </submittedName>
</protein>
<dbReference type="Proteomes" id="UP000257004">
    <property type="component" value="Unassembled WGS sequence"/>
</dbReference>
<dbReference type="OrthoDB" id="981785at2"/>
<dbReference type="InterPro" id="IPR035093">
    <property type="entry name" value="RelE/ParE_toxin_dom_sf"/>
</dbReference>